<evidence type="ECO:0000313" key="2">
    <source>
        <dbReference type="Proteomes" id="UP000004221"/>
    </source>
</evidence>
<dbReference type="AlphaFoldDB" id="I4EEY6"/>
<keyword evidence="2" id="KW-1185">Reference proteome</keyword>
<reference evidence="1 2" key="1">
    <citation type="journal article" date="2012" name="ISME J.">
        <title>Nitrification expanded: discovery, physiology and genomics of a nitrite-oxidizing bacterium from the phylum Chloroflexi.</title>
        <authorList>
            <person name="Sorokin D.Y."/>
            <person name="Lucker S."/>
            <person name="Vejmelkova D."/>
            <person name="Kostrikina N.A."/>
            <person name="Kleerebezem R."/>
            <person name="Rijpstra W.I."/>
            <person name="Damste J.S."/>
            <person name="Le Paslier D."/>
            <person name="Muyzer G."/>
            <person name="Wagner M."/>
            <person name="van Loosdrecht M.C."/>
            <person name="Daims H."/>
        </authorList>
    </citation>
    <scope>NUCLEOTIDE SEQUENCE [LARGE SCALE GENOMIC DNA]</scope>
    <source>
        <strain evidence="2">none</strain>
    </source>
</reference>
<name>I4EEY6_9BACT</name>
<proteinExistence type="predicted"/>
<protein>
    <recommendedName>
        <fullName evidence="3">DUF1326 domain-containing protein</fullName>
    </recommendedName>
</protein>
<dbReference type="RefSeq" id="WP_008476225.1">
    <property type="nucleotide sequence ID" value="NZ_CAGS01000124.1"/>
</dbReference>
<dbReference type="Proteomes" id="UP000004221">
    <property type="component" value="Unassembled WGS sequence"/>
</dbReference>
<dbReference type="InterPro" id="IPR009758">
    <property type="entry name" value="DUF1326"/>
</dbReference>
<comment type="caution">
    <text evidence="1">The sequence shown here is derived from an EMBL/GenBank/DDBJ whole genome shotgun (WGS) entry which is preliminary data.</text>
</comment>
<accession>I4EEY6</accession>
<gene>
    <name evidence="1" type="ORF">NITHO_210004</name>
</gene>
<evidence type="ECO:0008006" key="3">
    <source>
        <dbReference type="Google" id="ProtNLM"/>
    </source>
</evidence>
<sequence length="202" mass="22223">MTVTLPAATNIPLEGQVLQVRICGPTCPCWAREFRGESPCADFLTIHHIERGRMQGVDLSGVTMINLVHVGAIFLDDTASAEQRAAILSTLVPVIEDDVEVRSARIDYHIRDSRGLVTVGDMLVVRVQPSELEGVRLDLNLPGLRLGRASAVPAIASVSMRHLPVSRVNWELTGRNAIHATFTVDMPRPPRQGHSPRARHHR</sequence>
<organism evidence="1 2">
    <name type="scientific">Nitrolancea hollandica Lb</name>
    <dbReference type="NCBI Taxonomy" id="1129897"/>
    <lineage>
        <taxon>Bacteria</taxon>
        <taxon>Pseudomonadati</taxon>
        <taxon>Thermomicrobiota</taxon>
        <taxon>Thermomicrobia</taxon>
        <taxon>Sphaerobacterales</taxon>
        <taxon>Sphaerobacterineae</taxon>
        <taxon>Sphaerobacteraceae</taxon>
        <taxon>Nitrolancea</taxon>
    </lineage>
</organism>
<dbReference type="Pfam" id="PF07040">
    <property type="entry name" value="DUF1326"/>
    <property type="match status" value="1"/>
</dbReference>
<evidence type="ECO:0000313" key="1">
    <source>
        <dbReference type="EMBL" id="CCF83248.1"/>
    </source>
</evidence>
<dbReference type="EMBL" id="CAGS01000124">
    <property type="protein sequence ID" value="CCF83248.1"/>
    <property type="molecule type" value="Genomic_DNA"/>
</dbReference>